<protein>
    <submittedName>
        <fullName evidence="1">Sulfurtransferase</fullName>
    </submittedName>
</protein>
<dbReference type="SUPFAM" id="SSF52821">
    <property type="entry name" value="Rhodanese/Cell cycle control phosphatase"/>
    <property type="match status" value="1"/>
</dbReference>
<accession>A0A5F2EV39</accession>
<dbReference type="Gene3D" id="3.40.250.10">
    <property type="entry name" value="Rhodanese-like domain"/>
    <property type="match status" value="1"/>
</dbReference>
<reference evidence="2" key="1">
    <citation type="submission" date="2018-01" db="EMBL/GenBank/DDBJ databases">
        <authorList>
            <person name="Li J."/>
        </authorList>
    </citation>
    <scope>NUCLEOTIDE SEQUENCE [LARGE SCALE GENOMIC DNA]</scope>
    <source>
        <strain evidence="2">592</strain>
    </source>
</reference>
<keyword evidence="2" id="KW-1185">Reference proteome</keyword>
<dbReference type="KEGG" id="aez:C3E78_01965"/>
<name>A0A2S0WII0_9ACTN</name>
<evidence type="ECO:0000313" key="2">
    <source>
        <dbReference type="Proteomes" id="UP000244384"/>
    </source>
</evidence>
<evidence type="ECO:0000313" key="1">
    <source>
        <dbReference type="EMBL" id="AWB91084.1"/>
    </source>
</evidence>
<dbReference type="EMBL" id="CP026952">
    <property type="protein sequence ID" value="AWB91084.1"/>
    <property type="molecule type" value="Genomic_DNA"/>
</dbReference>
<gene>
    <name evidence="1" type="ORF">C3E78_01965</name>
</gene>
<organism evidence="1 2">
    <name type="scientific">Aeromicrobium chenweiae</name>
    <dbReference type="NCBI Taxonomy" id="2079793"/>
    <lineage>
        <taxon>Bacteria</taxon>
        <taxon>Bacillati</taxon>
        <taxon>Actinomycetota</taxon>
        <taxon>Actinomycetes</taxon>
        <taxon>Propionibacteriales</taxon>
        <taxon>Nocardioidaceae</taxon>
        <taxon>Aeromicrobium</taxon>
    </lineage>
</organism>
<dbReference type="OrthoDB" id="4828183at2"/>
<dbReference type="RefSeq" id="WP_108576730.1">
    <property type="nucleotide sequence ID" value="NZ_CP026952.1"/>
</dbReference>
<dbReference type="GO" id="GO:0016740">
    <property type="term" value="F:transferase activity"/>
    <property type="evidence" value="ECO:0007669"/>
    <property type="project" value="UniProtKB-KW"/>
</dbReference>
<dbReference type="AlphaFoldDB" id="A0A2S0WII0"/>
<accession>A0A2S0WII0</accession>
<dbReference type="PROSITE" id="PS50206">
    <property type="entry name" value="RHODANESE_3"/>
    <property type="match status" value="1"/>
</dbReference>
<sequence length="140" mass="14867">MSAGFASVDDLLASARAGLTRREPQEAYRRTLTGALVVDIRPAWQREADGEIPGSVIVERNHLEWRLHPTSGASLPLAAVGQEWIVVCTEGYTSSLAASALVSLGLPASDVVGGIHAWRAAGLPVVPGPTPVEHRVRHHP</sequence>
<dbReference type="Proteomes" id="UP000244384">
    <property type="component" value="Chromosome"/>
</dbReference>
<dbReference type="Pfam" id="PF00581">
    <property type="entry name" value="Rhodanese"/>
    <property type="match status" value="1"/>
</dbReference>
<dbReference type="InterPro" id="IPR036873">
    <property type="entry name" value="Rhodanese-like_dom_sf"/>
</dbReference>
<keyword evidence="1" id="KW-0808">Transferase</keyword>
<dbReference type="InterPro" id="IPR001763">
    <property type="entry name" value="Rhodanese-like_dom"/>
</dbReference>
<dbReference type="SMART" id="SM00450">
    <property type="entry name" value="RHOD"/>
    <property type="match status" value="1"/>
</dbReference>
<proteinExistence type="predicted"/>